<dbReference type="PROSITE" id="PS50082">
    <property type="entry name" value="WD_REPEATS_2"/>
    <property type="match status" value="3"/>
</dbReference>
<feature type="repeat" description="WD" evidence="8">
    <location>
        <begin position="246"/>
        <end position="287"/>
    </location>
</feature>
<dbReference type="EMBL" id="JAVXUO010000140">
    <property type="protein sequence ID" value="KAK2995053.1"/>
    <property type="molecule type" value="Genomic_DNA"/>
</dbReference>
<feature type="region of interest" description="Disordered" evidence="9">
    <location>
        <begin position="80"/>
        <end position="108"/>
    </location>
</feature>
<evidence type="ECO:0000256" key="7">
    <source>
        <dbReference type="ARBA" id="ARBA00023425"/>
    </source>
</evidence>
<evidence type="ECO:0000256" key="2">
    <source>
        <dbReference type="ARBA" id="ARBA00022574"/>
    </source>
</evidence>
<keyword evidence="5" id="KW-0498">Mitosis</keyword>
<reference evidence="11" key="1">
    <citation type="submission" date="2022-12" db="EMBL/GenBank/DDBJ databases">
        <title>Draft genome assemblies for two species of Escallonia (Escalloniales).</title>
        <authorList>
            <person name="Chanderbali A."/>
            <person name="Dervinis C."/>
            <person name="Anghel I."/>
            <person name="Soltis D."/>
            <person name="Soltis P."/>
            <person name="Zapata F."/>
        </authorList>
    </citation>
    <scope>NUCLEOTIDE SEQUENCE</scope>
    <source>
        <strain evidence="11">UCBG92.1500</strain>
        <tissue evidence="11">Leaf</tissue>
    </source>
</reference>
<evidence type="ECO:0000256" key="1">
    <source>
        <dbReference type="ARBA" id="ARBA00006445"/>
    </source>
</evidence>
<evidence type="ECO:0000313" key="12">
    <source>
        <dbReference type="Proteomes" id="UP001187471"/>
    </source>
</evidence>
<dbReference type="Proteomes" id="UP001187471">
    <property type="component" value="Unassembled WGS sequence"/>
</dbReference>
<dbReference type="PROSITE" id="PS00678">
    <property type="entry name" value="WD_REPEATS_1"/>
    <property type="match status" value="2"/>
</dbReference>
<dbReference type="GO" id="GO:0051301">
    <property type="term" value="P:cell division"/>
    <property type="evidence" value="ECO:0007669"/>
    <property type="project" value="UniProtKB-KW"/>
</dbReference>
<proteinExistence type="inferred from homology"/>
<evidence type="ECO:0000256" key="6">
    <source>
        <dbReference type="ARBA" id="ARBA00023306"/>
    </source>
</evidence>
<dbReference type="SMART" id="SM00320">
    <property type="entry name" value="WD40"/>
    <property type="match status" value="6"/>
</dbReference>
<feature type="domain" description="CDC20/Fizzy WD40" evidence="10">
    <location>
        <begin position="116"/>
        <end position="413"/>
    </location>
</feature>
<dbReference type="GO" id="GO:1905786">
    <property type="term" value="P:positive regulation of anaphase-promoting complex-dependent catabolic process"/>
    <property type="evidence" value="ECO:0007669"/>
    <property type="project" value="TreeGrafter"/>
</dbReference>
<keyword evidence="12" id="KW-1185">Reference proteome</keyword>
<evidence type="ECO:0000259" key="10">
    <source>
        <dbReference type="Pfam" id="PF24807"/>
    </source>
</evidence>
<evidence type="ECO:0000256" key="5">
    <source>
        <dbReference type="ARBA" id="ARBA00022776"/>
    </source>
</evidence>
<dbReference type="Gene3D" id="2.130.10.10">
    <property type="entry name" value="YVTN repeat-like/Quinoprotein amine dehydrogenase"/>
    <property type="match status" value="1"/>
</dbReference>
<dbReference type="PANTHER" id="PTHR19918:SF8">
    <property type="entry name" value="FI02843P"/>
    <property type="match status" value="1"/>
</dbReference>
<evidence type="ECO:0000256" key="3">
    <source>
        <dbReference type="ARBA" id="ARBA00022618"/>
    </source>
</evidence>
<protein>
    <recommendedName>
        <fullName evidence="10">CDC20/Fizzy WD40 domain-containing protein</fullName>
    </recommendedName>
</protein>
<organism evidence="11 12">
    <name type="scientific">Escallonia rubra</name>
    <dbReference type="NCBI Taxonomy" id="112253"/>
    <lineage>
        <taxon>Eukaryota</taxon>
        <taxon>Viridiplantae</taxon>
        <taxon>Streptophyta</taxon>
        <taxon>Embryophyta</taxon>
        <taxon>Tracheophyta</taxon>
        <taxon>Spermatophyta</taxon>
        <taxon>Magnoliopsida</taxon>
        <taxon>eudicotyledons</taxon>
        <taxon>Gunneridae</taxon>
        <taxon>Pentapetalae</taxon>
        <taxon>asterids</taxon>
        <taxon>campanulids</taxon>
        <taxon>Escalloniales</taxon>
        <taxon>Escalloniaceae</taxon>
        <taxon>Escallonia</taxon>
    </lineage>
</organism>
<dbReference type="InterPro" id="IPR056150">
    <property type="entry name" value="WD40_CDC20-Fz"/>
</dbReference>
<dbReference type="GO" id="GO:1990757">
    <property type="term" value="F:ubiquitin ligase activator activity"/>
    <property type="evidence" value="ECO:0007669"/>
    <property type="project" value="TreeGrafter"/>
</dbReference>
<dbReference type="PROSITE" id="PS50294">
    <property type="entry name" value="WD_REPEATS_REGION"/>
    <property type="match status" value="2"/>
</dbReference>
<evidence type="ECO:0000256" key="8">
    <source>
        <dbReference type="PROSITE-ProRule" id="PRU00221"/>
    </source>
</evidence>
<dbReference type="InterPro" id="IPR033010">
    <property type="entry name" value="Cdc20/Fizzy"/>
</dbReference>
<accession>A0AA88UV52</accession>
<keyword evidence="6" id="KW-0131">Cell cycle</keyword>
<feature type="compositionally biased region" description="Polar residues" evidence="9">
    <location>
        <begin position="86"/>
        <end position="98"/>
    </location>
</feature>
<name>A0AA88UV52_9ASTE</name>
<dbReference type="PANTHER" id="PTHR19918">
    <property type="entry name" value="CELL DIVISION CYCLE 20 CDC20 FIZZY -RELATED"/>
    <property type="match status" value="1"/>
</dbReference>
<keyword evidence="2 8" id="KW-0853">WD repeat</keyword>
<dbReference type="InterPro" id="IPR015943">
    <property type="entry name" value="WD40/YVTN_repeat-like_dom_sf"/>
</dbReference>
<dbReference type="InterPro" id="IPR001680">
    <property type="entry name" value="WD40_rpt"/>
</dbReference>
<sequence>ILLIILSLLFIPFFFFVKWQLDRFIPNRSAMDFDFAHVMLTGAMVEKENSGRCSPYKEAYRKHLAEILNMNRTRILAFRNKPPPSANDSQESFLSAPQLTPGKHRRHIPQNSERTLDAPDLLDDFYLNLLDWGVSNILAIALGNVVYLWDPSNGSPSELVNVDDEIGPVTSIRWAPDGRSIAVGLNNSHVQVWDSSASKLLRTFREGHILRVGSLDWNSHILTTGGSDASIVNNDVRIRSHIVGTYTGHSQEVCGLKWSESGRQLASGGNDNLLFIWNIAMASTNSANQWLYRLADHRSAVKALSWCPFQSNLLSSGGGVGDHSIKFWNTHTGRCLNSVDTGSQVCCLLWNKHERELLSSHGFNKNELILWKYPSMVKLAELYGHSSRVLYMTQSPGGYTVASAAADETLRLWNVFGNPDLAKPAPKEDAEPFANLARTIR</sequence>
<dbReference type="GO" id="GO:0031145">
    <property type="term" value="P:anaphase-promoting complex-dependent catabolic process"/>
    <property type="evidence" value="ECO:0007669"/>
    <property type="project" value="TreeGrafter"/>
</dbReference>
<dbReference type="InterPro" id="IPR036322">
    <property type="entry name" value="WD40_repeat_dom_sf"/>
</dbReference>
<keyword evidence="4" id="KW-0677">Repeat</keyword>
<comment type="caution">
    <text evidence="11">The sequence shown here is derived from an EMBL/GenBank/DDBJ whole genome shotgun (WGS) entry which is preliminary data.</text>
</comment>
<dbReference type="GO" id="GO:0005680">
    <property type="term" value="C:anaphase-promoting complex"/>
    <property type="evidence" value="ECO:0007669"/>
    <property type="project" value="TreeGrafter"/>
</dbReference>
<evidence type="ECO:0000256" key="4">
    <source>
        <dbReference type="ARBA" id="ARBA00022737"/>
    </source>
</evidence>
<feature type="repeat" description="WD" evidence="8">
    <location>
        <begin position="382"/>
        <end position="415"/>
    </location>
</feature>
<evidence type="ECO:0000313" key="11">
    <source>
        <dbReference type="EMBL" id="KAK2995053.1"/>
    </source>
</evidence>
<dbReference type="InterPro" id="IPR019775">
    <property type="entry name" value="WD40_repeat_CS"/>
</dbReference>
<dbReference type="SUPFAM" id="SSF50978">
    <property type="entry name" value="WD40 repeat-like"/>
    <property type="match status" value="1"/>
</dbReference>
<dbReference type="GO" id="GO:0010997">
    <property type="term" value="F:anaphase-promoting complex binding"/>
    <property type="evidence" value="ECO:0007669"/>
    <property type="project" value="InterPro"/>
</dbReference>
<evidence type="ECO:0000256" key="9">
    <source>
        <dbReference type="SAM" id="MobiDB-lite"/>
    </source>
</evidence>
<dbReference type="AlphaFoldDB" id="A0AA88UV52"/>
<feature type="repeat" description="WD" evidence="8">
    <location>
        <begin position="162"/>
        <end position="203"/>
    </location>
</feature>
<keyword evidence="3" id="KW-0132">Cell division</keyword>
<feature type="non-terminal residue" evidence="11">
    <location>
        <position position="1"/>
    </location>
</feature>
<gene>
    <name evidence="11" type="ORF">RJ640_024511</name>
</gene>
<comment type="similarity">
    <text evidence="1">Belongs to the WD repeat CDC20/Fizzy family.</text>
</comment>
<dbReference type="Pfam" id="PF24807">
    <property type="entry name" value="WD40_CDC20-Fz"/>
    <property type="match status" value="1"/>
</dbReference>
<comment type="function">
    <text evidence="7">Component of the anaphase promoting complex/cyclosome (APC/C), a cell cycle-regulated E3 ubiquitin-protein ligase complex that controls progression through mitosis and the G1 phase of the cell cycle.</text>
</comment>